<name>A0A5P1FIG6_ASPOF</name>
<protein>
    <submittedName>
        <fullName evidence="2">Uncharacterized protein</fullName>
    </submittedName>
</protein>
<dbReference type="Gramene" id="ONK77874">
    <property type="protein sequence ID" value="ONK77874"/>
    <property type="gene ID" value="A4U43_C02F11710"/>
</dbReference>
<gene>
    <name evidence="2" type="ORF">A4U43_C02F11710</name>
</gene>
<reference evidence="3" key="1">
    <citation type="journal article" date="2017" name="Nat. Commun.">
        <title>The asparagus genome sheds light on the origin and evolution of a young Y chromosome.</title>
        <authorList>
            <person name="Harkess A."/>
            <person name="Zhou J."/>
            <person name="Xu C."/>
            <person name="Bowers J.E."/>
            <person name="Van der Hulst R."/>
            <person name="Ayyampalayam S."/>
            <person name="Mercati F."/>
            <person name="Riccardi P."/>
            <person name="McKain M.R."/>
            <person name="Kakrana A."/>
            <person name="Tang H."/>
            <person name="Ray J."/>
            <person name="Groenendijk J."/>
            <person name="Arikit S."/>
            <person name="Mathioni S.M."/>
            <person name="Nakano M."/>
            <person name="Shan H."/>
            <person name="Telgmann-Rauber A."/>
            <person name="Kanno A."/>
            <person name="Yue Z."/>
            <person name="Chen H."/>
            <person name="Li W."/>
            <person name="Chen Y."/>
            <person name="Xu X."/>
            <person name="Zhang Y."/>
            <person name="Luo S."/>
            <person name="Chen H."/>
            <person name="Gao J."/>
            <person name="Mao Z."/>
            <person name="Pires J.C."/>
            <person name="Luo M."/>
            <person name="Kudrna D."/>
            <person name="Wing R.A."/>
            <person name="Meyers B.C."/>
            <person name="Yi K."/>
            <person name="Kong H."/>
            <person name="Lavrijsen P."/>
            <person name="Sunseri F."/>
            <person name="Falavigna A."/>
            <person name="Ye Y."/>
            <person name="Leebens-Mack J.H."/>
            <person name="Chen G."/>
        </authorList>
    </citation>
    <scope>NUCLEOTIDE SEQUENCE [LARGE SCALE GENOMIC DNA]</scope>
    <source>
        <strain evidence="3">cv. DH0086</strain>
    </source>
</reference>
<evidence type="ECO:0000313" key="3">
    <source>
        <dbReference type="Proteomes" id="UP000243459"/>
    </source>
</evidence>
<dbReference type="AlphaFoldDB" id="A0A5P1FIG6"/>
<sequence>MFPGSKNMRRLAKVGNRGPSGSVELVKDKEGATVEEGTPTLAQEVAKGGVSASLIHETSLAKSSDVVIEDNMSPSIEKGVEITIAELEGAQA</sequence>
<organism evidence="2 3">
    <name type="scientific">Asparagus officinalis</name>
    <name type="common">Garden asparagus</name>
    <dbReference type="NCBI Taxonomy" id="4686"/>
    <lineage>
        <taxon>Eukaryota</taxon>
        <taxon>Viridiplantae</taxon>
        <taxon>Streptophyta</taxon>
        <taxon>Embryophyta</taxon>
        <taxon>Tracheophyta</taxon>
        <taxon>Spermatophyta</taxon>
        <taxon>Magnoliopsida</taxon>
        <taxon>Liliopsida</taxon>
        <taxon>Asparagales</taxon>
        <taxon>Asparagaceae</taxon>
        <taxon>Asparagoideae</taxon>
        <taxon>Asparagus</taxon>
    </lineage>
</organism>
<proteinExistence type="predicted"/>
<dbReference type="EMBL" id="CM007382">
    <property type="protein sequence ID" value="ONK77874.1"/>
    <property type="molecule type" value="Genomic_DNA"/>
</dbReference>
<evidence type="ECO:0000313" key="2">
    <source>
        <dbReference type="EMBL" id="ONK77874.1"/>
    </source>
</evidence>
<dbReference type="Proteomes" id="UP000243459">
    <property type="component" value="Chromosome 2"/>
</dbReference>
<feature type="region of interest" description="Disordered" evidence="1">
    <location>
        <begin position="1"/>
        <end position="24"/>
    </location>
</feature>
<keyword evidence="3" id="KW-1185">Reference proteome</keyword>
<evidence type="ECO:0000256" key="1">
    <source>
        <dbReference type="SAM" id="MobiDB-lite"/>
    </source>
</evidence>
<accession>A0A5P1FIG6</accession>